<sequence length="289" mass="31896">MIVLSRFLLAFLAFASLSALGQEPDKRLHADGKGWRIEKAVVVDQKRPRVLLIGDSILNGYKNQVIKALGGKAYVDAWVNPYHQSEHLNDVLLPAVLSNGPYDVVHFNIGLHGWQEGRIKDGTFDPLTKGYVQAIRKALPQARILWASSTPVTTKGDPTELKLHPEINPVIVEHNRLAAKVMAEMKVSVNDFYALLWDKLNLARGDQFHWTGPAYKLLAKNVTDSVTHELNLLLGNEPHKLRVGASSVNLQANGKTPLDATSVFNKTEAADLLRKHGGKTKKELEAAGN</sequence>
<protein>
    <recommendedName>
        <fullName evidence="2">SGNH hydrolase-type esterase domain-containing protein</fullName>
    </recommendedName>
</protein>
<dbReference type="SUPFAM" id="SSF52266">
    <property type="entry name" value="SGNH hydrolase"/>
    <property type="match status" value="1"/>
</dbReference>
<reference evidence="1" key="1">
    <citation type="submission" date="2018-05" db="EMBL/GenBank/DDBJ databases">
        <authorList>
            <person name="Lanie J.A."/>
            <person name="Ng W.-L."/>
            <person name="Kazmierczak K.M."/>
            <person name="Andrzejewski T.M."/>
            <person name="Davidsen T.M."/>
            <person name="Wayne K.J."/>
            <person name="Tettelin H."/>
            <person name="Glass J.I."/>
            <person name="Rusch D."/>
            <person name="Podicherti R."/>
            <person name="Tsui H.-C.T."/>
            <person name="Winkler M.E."/>
        </authorList>
    </citation>
    <scope>NUCLEOTIDE SEQUENCE</scope>
</reference>
<evidence type="ECO:0000313" key="1">
    <source>
        <dbReference type="EMBL" id="SVC11153.1"/>
    </source>
</evidence>
<dbReference type="AlphaFoldDB" id="A0A382JJ06"/>
<evidence type="ECO:0008006" key="2">
    <source>
        <dbReference type="Google" id="ProtNLM"/>
    </source>
</evidence>
<dbReference type="CDD" id="cd00229">
    <property type="entry name" value="SGNH_hydrolase"/>
    <property type="match status" value="1"/>
</dbReference>
<dbReference type="EMBL" id="UINC01074195">
    <property type="protein sequence ID" value="SVC11153.1"/>
    <property type="molecule type" value="Genomic_DNA"/>
</dbReference>
<proteinExistence type="predicted"/>
<organism evidence="1">
    <name type="scientific">marine metagenome</name>
    <dbReference type="NCBI Taxonomy" id="408172"/>
    <lineage>
        <taxon>unclassified sequences</taxon>
        <taxon>metagenomes</taxon>
        <taxon>ecological metagenomes</taxon>
    </lineage>
</organism>
<name>A0A382JJ06_9ZZZZ</name>
<dbReference type="InterPro" id="IPR036514">
    <property type="entry name" value="SGNH_hydro_sf"/>
</dbReference>
<accession>A0A382JJ06</accession>
<gene>
    <name evidence="1" type="ORF">METZ01_LOCUS264007</name>
</gene>
<dbReference type="Gene3D" id="3.40.50.1110">
    <property type="entry name" value="SGNH hydrolase"/>
    <property type="match status" value="1"/>
</dbReference>